<organism evidence="2 3">
    <name type="scientific">Shewanella polaris</name>
    <dbReference type="NCBI Taxonomy" id="2588449"/>
    <lineage>
        <taxon>Bacteria</taxon>
        <taxon>Pseudomonadati</taxon>
        <taxon>Pseudomonadota</taxon>
        <taxon>Gammaproteobacteria</taxon>
        <taxon>Alteromonadales</taxon>
        <taxon>Shewanellaceae</taxon>
        <taxon>Shewanella</taxon>
    </lineage>
</organism>
<evidence type="ECO:0000259" key="1">
    <source>
        <dbReference type="Pfam" id="PF01370"/>
    </source>
</evidence>
<dbReference type="Pfam" id="PF01370">
    <property type="entry name" value="Epimerase"/>
    <property type="match status" value="1"/>
</dbReference>
<dbReference type="Gene3D" id="3.40.50.720">
    <property type="entry name" value="NAD(P)-binding Rossmann-like Domain"/>
    <property type="match status" value="1"/>
</dbReference>
<protein>
    <submittedName>
        <fullName evidence="2">NAD(P)-dependent oxidoreductase</fullName>
    </submittedName>
</protein>
<sequence length="274" mass="31453">MNILIYGATGYIGNKLVEYLMAQGYCIGNVSRRISPIAGVNNYLFDDDVEIILSKFKPHKIIYMSACFDNNNIASIIDINVKKPLEILKVLEINSDIEFIYIGSYWQFGNIDNKNIAIDLYSASKKAIVPFLDFYNTYTKVLCKEIVLYGTYGESDGRGKLLDYLITMSNKCQKVALTEGLQELNLVNVDDICVNIEKIMQITKKNKFQILSDSSYTPRELVEIIRKYQPIEVSFGELDYRSVELMTLWMNSNYTQIYTEDNIESYIKAKLTNV</sequence>
<dbReference type="KEGG" id="spol:FH971_05610"/>
<proteinExistence type="predicted"/>
<evidence type="ECO:0000313" key="2">
    <source>
        <dbReference type="EMBL" id="QDE30498.1"/>
    </source>
</evidence>
<evidence type="ECO:0000313" key="3">
    <source>
        <dbReference type="Proteomes" id="UP000319809"/>
    </source>
</evidence>
<dbReference type="InterPro" id="IPR036291">
    <property type="entry name" value="NAD(P)-bd_dom_sf"/>
</dbReference>
<reference evidence="2 3" key="1">
    <citation type="submission" date="2019-06" db="EMBL/GenBank/DDBJ databases">
        <title>The genome of Shewanella sp. SM1901.</title>
        <authorList>
            <person name="Cha Q."/>
        </authorList>
    </citation>
    <scope>NUCLEOTIDE SEQUENCE [LARGE SCALE GENOMIC DNA]</scope>
    <source>
        <strain evidence="2 3">SM1901</strain>
    </source>
</reference>
<dbReference type="SUPFAM" id="SSF51735">
    <property type="entry name" value="NAD(P)-binding Rossmann-fold domains"/>
    <property type="match status" value="1"/>
</dbReference>
<dbReference type="RefSeq" id="WP_140233653.1">
    <property type="nucleotide sequence ID" value="NZ_CP041036.1"/>
</dbReference>
<accession>A0A4Y5YD30</accession>
<feature type="domain" description="NAD-dependent epimerase/dehydratase" evidence="1">
    <location>
        <begin position="3"/>
        <end position="201"/>
    </location>
</feature>
<gene>
    <name evidence="2" type="ORF">FH971_05610</name>
</gene>
<dbReference type="AlphaFoldDB" id="A0A4Y5YD30"/>
<keyword evidence="3" id="KW-1185">Reference proteome</keyword>
<dbReference type="InterPro" id="IPR001509">
    <property type="entry name" value="Epimerase_deHydtase"/>
</dbReference>
<name>A0A4Y5YD30_9GAMM</name>
<dbReference type="Proteomes" id="UP000319809">
    <property type="component" value="Chromosome"/>
</dbReference>
<dbReference type="EMBL" id="CP041036">
    <property type="protein sequence ID" value="QDE30498.1"/>
    <property type="molecule type" value="Genomic_DNA"/>
</dbReference>